<comment type="caution">
    <text evidence="4">The sequence shown here is derived from an EMBL/GenBank/DDBJ whole genome shotgun (WGS) entry which is preliminary data.</text>
</comment>
<feature type="compositionally biased region" description="Low complexity" evidence="2">
    <location>
        <begin position="422"/>
        <end position="436"/>
    </location>
</feature>
<dbReference type="InterPro" id="IPR000504">
    <property type="entry name" value="RRM_dom"/>
</dbReference>
<dbReference type="InterPro" id="IPR035979">
    <property type="entry name" value="RBD_domain_sf"/>
</dbReference>
<feature type="region of interest" description="Disordered" evidence="2">
    <location>
        <begin position="627"/>
        <end position="647"/>
    </location>
</feature>
<dbReference type="InterPro" id="IPR012921">
    <property type="entry name" value="SPOC_C"/>
</dbReference>
<organism evidence="4 5">
    <name type="scientific">Besnoitia besnoiti</name>
    <name type="common">Apicomplexan protozoan</name>
    <dbReference type="NCBI Taxonomy" id="94643"/>
    <lineage>
        <taxon>Eukaryota</taxon>
        <taxon>Sar</taxon>
        <taxon>Alveolata</taxon>
        <taxon>Apicomplexa</taxon>
        <taxon>Conoidasida</taxon>
        <taxon>Coccidia</taxon>
        <taxon>Eucoccidiorida</taxon>
        <taxon>Eimeriorina</taxon>
        <taxon>Sarcocystidae</taxon>
        <taxon>Besnoitia</taxon>
    </lineage>
</organism>
<dbReference type="VEuPathDB" id="ToxoDB:BESB_061930"/>
<feature type="domain" description="RRM" evidence="3">
    <location>
        <begin position="143"/>
        <end position="221"/>
    </location>
</feature>
<dbReference type="CDD" id="cd00590">
    <property type="entry name" value="RRM_SF"/>
    <property type="match status" value="1"/>
</dbReference>
<feature type="region of interest" description="Disordered" evidence="2">
    <location>
        <begin position="579"/>
        <end position="601"/>
    </location>
</feature>
<evidence type="ECO:0000256" key="1">
    <source>
        <dbReference type="PROSITE-ProRule" id="PRU00176"/>
    </source>
</evidence>
<proteinExistence type="predicted"/>
<accession>A0A2A9MH67</accession>
<dbReference type="CDD" id="cd21546">
    <property type="entry name" value="SPOC_FPA-like"/>
    <property type="match status" value="1"/>
</dbReference>
<dbReference type="PROSITE" id="PS50102">
    <property type="entry name" value="RRM"/>
    <property type="match status" value="1"/>
</dbReference>
<evidence type="ECO:0000259" key="3">
    <source>
        <dbReference type="PROSITE" id="PS50102"/>
    </source>
</evidence>
<dbReference type="GO" id="GO:0003723">
    <property type="term" value="F:RNA binding"/>
    <property type="evidence" value="ECO:0007669"/>
    <property type="project" value="UniProtKB-UniRule"/>
</dbReference>
<reference evidence="4 5" key="1">
    <citation type="submission" date="2017-09" db="EMBL/GenBank/DDBJ databases">
        <title>Genome sequencing of Besnoitia besnoiti strain Bb-Ger1.</title>
        <authorList>
            <person name="Schares G."/>
            <person name="Venepally P."/>
            <person name="Lorenzi H.A."/>
        </authorList>
    </citation>
    <scope>NUCLEOTIDE SEQUENCE [LARGE SCALE GENOMIC DNA]</scope>
    <source>
        <strain evidence="4 5">Bb-Ger1</strain>
    </source>
</reference>
<protein>
    <submittedName>
        <fullName evidence="4">SPOC domain-containing protein</fullName>
    </submittedName>
</protein>
<feature type="compositionally biased region" description="Basic and acidic residues" evidence="2">
    <location>
        <begin position="341"/>
        <end position="352"/>
    </location>
</feature>
<dbReference type="RefSeq" id="XP_029219315.1">
    <property type="nucleotide sequence ID" value="XM_029364607.1"/>
</dbReference>
<dbReference type="OrthoDB" id="639027at2759"/>
<dbReference type="SUPFAM" id="SSF54928">
    <property type="entry name" value="RNA-binding domain, RBD"/>
    <property type="match status" value="1"/>
</dbReference>
<feature type="compositionally biased region" description="Basic and acidic residues" evidence="2">
    <location>
        <begin position="108"/>
        <end position="137"/>
    </location>
</feature>
<feature type="compositionally biased region" description="Basic and acidic residues" evidence="2">
    <location>
        <begin position="249"/>
        <end position="284"/>
    </location>
</feature>
<evidence type="ECO:0000313" key="4">
    <source>
        <dbReference type="EMBL" id="PFH35306.1"/>
    </source>
</evidence>
<dbReference type="KEGG" id="bbes:BESB_061930"/>
<name>A0A2A9MH67_BESBE</name>
<dbReference type="Pfam" id="PF07744">
    <property type="entry name" value="SPOC"/>
    <property type="match status" value="1"/>
</dbReference>
<feature type="compositionally biased region" description="Basic and acidic residues" evidence="2">
    <location>
        <begin position="294"/>
        <end position="334"/>
    </location>
</feature>
<dbReference type="GeneID" id="40311121"/>
<evidence type="ECO:0000256" key="2">
    <source>
        <dbReference type="SAM" id="MobiDB-lite"/>
    </source>
</evidence>
<feature type="compositionally biased region" description="Basic and acidic residues" evidence="2">
    <location>
        <begin position="231"/>
        <end position="241"/>
    </location>
</feature>
<keyword evidence="5" id="KW-1185">Reference proteome</keyword>
<dbReference type="InterPro" id="IPR050907">
    <property type="entry name" value="SRSF"/>
</dbReference>
<evidence type="ECO:0000313" key="5">
    <source>
        <dbReference type="Proteomes" id="UP000224006"/>
    </source>
</evidence>
<dbReference type="Pfam" id="PF00076">
    <property type="entry name" value="RRM_1"/>
    <property type="match status" value="1"/>
</dbReference>
<dbReference type="STRING" id="94643.A0A2A9MH67"/>
<dbReference type="EMBL" id="NWUJ01000005">
    <property type="protein sequence ID" value="PFH35306.1"/>
    <property type="molecule type" value="Genomic_DNA"/>
</dbReference>
<keyword evidence="1" id="KW-0694">RNA-binding</keyword>
<sequence length="708" mass="74008">MEMPYGLPPGFEFPPGALAPSPAASNPSLMQMPPSFAQQDGHPPHFAFSGYPPLHLAAAGAGMPLPVAGRPVGVAAAHPLAAAGAVPEAEAAASKQQNAHHSTAAGGRPHEDRDSRDGGRHEGRGGGGRREERERPLGPEGARNLYIHNVPRDASEDDVRQFFSKCGEVENVFLRVNQKIGPNAVYAFVLYRHPEDARRCFDTMNGAQFGGRCIRVEYQRGRRGGAGAGQDGHHAGSKDNDAGNSSAGRNDHDYHRSSEYASRESWNRSDRERDRGDGGSDSRWRPTPSGRGAGGDRDDSRRSQEPRGGRGGDRGASSRDDDGRGSRYADEHGRRGSRRGTTTDRASRDRETTQGGAWARQPLYLSALLQERKPHLRIPSMGGKGAPAPTLAGVPPSSPPPASTGFGGARTPEGPQAAADRPPASQPLAPQLPPATAGASVLGSAWEWTLGRNDKRRVQVRASLCRGEVPASLVHLSGLLNVSHRSKWEEVAAKTIHAVVTLEAAHPDQQVALDEYISYFTSKERAGVANASTHYVYLVPPSCSLFARYKCVLPARLQQATNFLLGLVGPQYSSAAPSAPAVAEGAQPAPAAAAPQPPHAAQHAFSEFQGGVAYAPAASSANAQSASLMGLPPSHQLPVHPAPSAAAALPTTTPALDASFAAPQQPAPAPAAAASGAGGVPLAGLGQGATANWMQQLSTMAAFLGGKK</sequence>
<dbReference type="Gene3D" id="3.30.70.330">
    <property type="match status" value="1"/>
</dbReference>
<feature type="region of interest" description="Disordered" evidence="2">
    <location>
        <begin position="87"/>
        <end position="149"/>
    </location>
</feature>
<feature type="region of interest" description="Disordered" evidence="2">
    <location>
        <begin position="223"/>
        <end position="358"/>
    </location>
</feature>
<feature type="region of interest" description="Disordered" evidence="2">
    <location>
        <begin position="377"/>
        <end position="436"/>
    </location>
</feature>
<dbReference type="PANTHER" id="PTHR23147">
    <property type="entry name" value="SERINE/ARGININE RICH SPLICING FACTOR"/>
    <property type="match status" value="1"/>
</dbReference>
<dbReference type="AlphaFoldDB" id="A0A2A9MH67"/>
<dbReference type="InterPro" id="IPR012677">
    <property type="entry name" value="Nucleotide-bd_a/b_plait_sf"/>
</dbReference>
<gene>
    <name evidence="4" type="ORF">BESB_061930</name>
</gene>
<dbReference type="Proteomes" id="UP000224006">
    <property type="component" value="Chromosome V"/>
</dbReference>
<dbReference type="SMART" id="SM00360">
    <property type="entry name" value="RRM"/>
    <property type="match status" value="1"/>
</dbReference>